<evidence type="ECO:0000256" key="7">
    <source>
        <dbReference type="SAM" id="SignalP"/>
    </source>
</evidence>
<evidence type="ECO:0000313" key="14">
    <source>
        <dbReference type="Proteomes" id="UP000234327"/>
    </source>
</evidence>
<dbReference type="GO" id="GO:0005886">
    <property type="term" value="C:plasma membrane"/>
    <property type="evidence" value="ECO:0007669"/>
    <property type="project" value="UniProtKB-SubCell"/>
</dbReference>
<evidence type="ECO:0000313" key="9">
    <source>
        <dbReference type="EMBL" id="AOP54630.1"/>
    </source>
</evidence>
<keyword evidence="4 7" id="KW-0732">Signal</keyword>
<keyword evidence="6" id="KW-0449">Lipoprotein</keyword>
<dbReference type="InterPro" id="IPR003760">
    <property type="entry name" value="PnrA-like"/>
</dbReference>
<dbReference type="EMBL" id="CP017150">
    <property type="protein sequence ID" value="AOP54630.1"/>
    <property type="molecule type" value="Genomic_DNA"/>
</dbReference>
<dbReference type="InterPro" id="IPR050957">
    <property type="entry name" value="BMP_lipoprotein"/>
</dbReference>
<evidence type="ECO:0000313" key="10">
    <source>
        <dbReference type="EMBL" id="SMX73305.1"/>
    </source>
</evidence>
<dbReference type="SUPFAM" id="SSF53822">
    <property type="entry name" value="Periplasmic binding protein-like I"/>
    <property type="match status" value="1"/>
</dbReference>
<dbReference type="Proteomes" id="UP000234327">
    <property type="component" value="Unassembled WGS sequence"/>
</dbReference>
<evidence type="ECO:0000256" key="3">
    <source>
        <dbReference type="ARBA" id="ARBA00022475"/>
    </source>
</evidence>
<name>A0A2H1IDS3_BREAU</name>
<dbReference type="eggNOG" id="COG1744">
    <property type="taxonomic scope" value="Bacteria"/>
</dbReference>
<reference evidence="13" key="4">
    <citation type="submission" date="2017-03" db="EMBL/GenBank/DDBJ databases">
        <authorList>
            <person name="Monnet C."/>
        </authorList>
    </citation>
    <scope>NUCLEOTIDE SEQUENCE [LARGE SCALE GENOMIC DNA]</scope>
    <source>
        <strain evidence="13">CNRZ 920</strain>
    </source>
</reference>
<dbReference type="EMBL" id="FXZG01000004">
    <property type="protein sequence ID" value="SMX73305.1"/>
    <property type="molecule type" value="Genomic_DNA"/>
</dbReference>
<dbReference type="PANTHER" id="PTHR34296">
    <property type="entry name" value="TRANSCRIPTIONAL ACTIVATOR PROTEIN MED"/>
    <property type="match status" value="1"/>
</dbReference>
<evidence type="ECO:0000256" key="5">
    <source>
        <dbReference type="ARBA" id="ARBA00023136"/>
    </source>
</evidence>
<feature type="chain" id="PRO_5044065846" evidence="7">
    <location>
        <begin position="21"/>
        <end position="356"/>
    </location>
</feature>
<dbReference type="KEGG" id="blin:BLSMQ_2924"/>
<accession>A0A2H1IDS3</accession>
<evidence type="ECO:0000256" key="1">
    <source>
        <dbReference type="ARBA" id="ARBA00004193"/>
    </source>
</evidence>
<dbReference type="GeneID" id="60907211"/>
<dbReference type="Pfam" id="PF02608">
    <property type="entry name" value="Bmp"/>
    <property type="match status" value="1"/>
</dbReference>
<feature type="domain" description="ABC transporter substrate-binding protein PnrA-like" evidence="8">
    <location>
        <begin position="37"/>
        <end position="345"/>
    </location>
</feature>
<gene>
    <name evidence="10" type="ORF">BAUR920_00918</name>
    <name evidence="11" type="ORF">BAURA63_01843</name>
    <name evidence="9" type="ORF">BLSMQ_2924</name>
</gene>
<reference evidence="9" key="1">
    <citation type="submission" date="2016-09" db="EMBL/GenBank/DDBJ databases">
        <title>Complete Genome Sequence of Brevibacterium aurantiacum SMQ-1335.</title>
        <authorList>
            <person name="de Melo A.G."/>
            <person name="Labrie S.J."/>
            <person name="Dumaresq J."/>
            <person name="Roberts R.J."/>
            <person name="Tremblay D.M."/>
            <person name="Moineau S."/>
        </authorList>
    </citation>
    <scope>NUCLEOTIDE SEQUENCE</scope>
    <source>
        <strain evidence="9">SMQ-1335</strain>
    </source>
</reference>
<evidence type="ECO:0000256" key="6">
    <source>
        <dbReference type="ARBA" id="ARBA00023288"/>
    </source>
</evidence>
<dbReference type="PROSITE" id="PS51257">
    <property type="entry name" value="PROKAR_LIPOPROTEIN"/>
    <property type="match status" value="1"/>
</dbReference>
<comment type="similarity">
    <text evidence="2">Belongs to the BMP lipoprotein family.</text>
</comment>
<organism evidence="10 13">
    <name type="scientific">Brevibacterium aurantiacum</name>
    <dbReference type="NCBI Taxonomy" id="273384"/>
    <lineage>
        <taxon>Bacteria</taxon>
        <taxon>Bacillati</taxon>
        <taxon>Actinomycetota</taxon>
        <taxon>Actinomycetes</taxon>
        <taxon>Micrococcales</taxon>
        <taxon>Brevibacteriaceae</taxon>
        <taxon>Brevibacterium</taxon>
    </lineage>
</organism>
<feature type="signal peptide" evidence="7">
    <location>
        <begin position="1"/>
        <end position="20"/>
    </location>
</feature>
<comment type="subcellular location">
    <subcellularLocation>
        <location evidence="1">Cell membrane</location>
        <topology evidence="1">Lipid-anchor</topology>
    </subcellularLocation>
</comment>
<evidence type="ECO:0000256" key="2">
    <source>
        <dbReference type="ARBA" id="ARBA00008610"/>
    </source>
</evidence>
<dbReference type="PATRIC" id="fig|1703.10.peg.3025"/>
<accession>A0A1D7W6M9</accession>
<evidence type="ECO:0000259" key="8">
    <source>
        <dbReference type="Pfam" id="PF02608"/>
    </source>
</evidence>
<evidence type="ECO:0000256" key="4">
    <source>
        <dbReference type="ARBA" id="ARBA00022729"/>
    </source>
</evidence>
<keyword evidence="3" id="KW-1003">Cell membrane</keyword>
<reference evidence="12" key="2">
    <citation type="submission" date="2016-09" db="EMBL/GenBank/DDBJ databases">
        <title>Complete Genome Sequence of Brevibacterium linens SMQ-1335.</title>
        <authorList>
            <person name="de Melo A.G."/>
            <person name="Labrie S.J."/>
            <person name="Dumaresq J."/>
            <person name="Roberts R.J."/>
            <person name="Tremblay D.M."/>
            <person name="Moineau S."/>
        </authorList>
    </citation>
    <scope>NUCLEOTIDE SEQUENCE [LARGE SCALE GENOMIC DNA]</scope>
    <source>
        <strain evidence="12">SMQ-1335</strain>
    </source>
</reference>
<proteinExistence type="inferred from homology"/>
<dbReference type="PANTHER" id="PTHR34296:SF2">
    <property type="entry name" value="ABC TRANSPORTER GUANOSINE-BINDING PROTEIN NUPN"/>
    <property type="match status" value="1"/>
</dbReference>
<dbReference type="AlphaFoldDB" id="A0A2H1IDS3"/>
<evidence type="ECO:0000313" key="11">
    <source>
        <dbReference type="EMBL" id="SMX81931.1"/>
    </source>
</evidence>
<evidence type="ECO:0000313" key="13">
    <source>
        <dbReference type="Proteomes" id="UP000234289"/>
    </source>
</evidence>
<dbReference type="InterPro" id="IPR028082">
    <property type="entry name" value="Peripla_BP_I"/>
</dbReference>
<keyword evidence="5" id="KW-0472">Membrane</keyword>
<evidence type="ECO:0000313" key="12">
    <source>
        <dbReference type="Proteomes" id="UP000094793"/>
    </source>
</evidence>
<dbReference type="Proteomes" id="UP000094793">
    <property type="component" value="Chromosome"/>
</dbReference>
<dbReference type="CDD" id="cd06354">
    <property type="entry name" value="PBP1_PrnA-like"/>
    <property type="match status" value="1"/>
</dbReference>
<dbReference type="RefSeq" id="WP_029417792.1">
    <property type="nucleotide sequence ID" value="NZ_AAGP01000057.1"/>
</dbReference>
<protein>
    <submittedName>
        <fullName evidence="9 10">Nucleoside-binding protein</fullName>
    </submittedName>
</protein>
<sequence length="356" mass="37296">MKKLVSAVSIAAASALVLSACGSGSGGETNAEDFLGCMVSDSGGWDDQSFNQSGREGLQAAVDNLGIQEKLAESQGDADFGPNVDNMVQQGCNLTFGVGFLLEDSIQEAAEANPDLNFALIDSTFSDADGKPVTIDNAKPLVFNTAEAAYLAGYVAAASSESGKVGTFGGIQIPSVTVFMDGFADGVEKFNEDNKKDVKLLGWNKKKQDGSFSGDFENQGQGQALTKQLISQGADVIMPVAGPVGLGAAAAAKEAKDVKLVWVDSDGYESTEYGDIILTSVVKQIANAVEDTVSEAQKDNFSSEPYVGTLENEGVGLAPYHDFDDKVPEDVKKDVETLKKQIIDGSLTVDSENSPK</sequence>
<dbReference type="Gene3D" id="3.40.50.2300">
    <property type="match status" value="2"/>
</dbReference>
<reference evidence="10 14" key="3">
    <citation type="submission" date="2017-03" db="EMBL/GenBank/DDBJ databases">
        <authorList>
            <person name="Afonso C.L."/>
            <person name="Miller P.J."/>
            <person name="Scott M.A."/>
            <person name="Spackman E."/>
            <person name="Goraichik I."/>
            <person name="Dimitrov K.M."/>
            <person name="Suarez D.L."/>
            <person name="Swayne D.E."/>
        </authorList>
    </citation>
    <scope>NUCLEOTIDE SEQUENCE [LARGE SCALE GENOMIC DNA]</scope>
    <source>
        <strain evidence="11">6</strain>
        <strain evidence="14">6(3)</strain>
        <strain evidence="10">CNRZ 920</strain>
    </source>
</reference>
<dbReference type="EMBL" id="FXYZ01000006">
    <property type="protein sequence ID" value="SMX81931.1"/>
    <property type="molecule type" value="Genomic_DNA"/>
</dbReference>
<dbReference type="Proteomes" id="UP000234289">
    <property type="component" value="Unassembled WGS sequence"/>
</dbReference>